<keyword evidence="2" id="KW-1185">Reference proteome</keyword>
<evidence type="ECO:0000313" key="2">
    <source>
        <dbReference type="Proteomes" id="UP000821865"/>
    </source>
</evidence>
<gene>
    <name evidence="1" type="ORF">HPB49_023710</name>
</gene>
<reference evidence="1" key="1">
    <citation type="submission" date="2020-05" db="EMBL/GenBank/DDBJ databases">
        <title>Large-scale comparative analyses of tick genomes elucidate their genetic diversity and vector capacities.</title>
        <authorList>
            <person name="Jia N."/>
            <person name="Wang J."/>
            <person name="Shi W."/>
            <person name="Du L."/>
            <person name="Sun Y."/>
            <person name="Zhan W."/>
            <person name="Jiang J."/>
            <person name="Wang Q."/>
            <person name="Zhang B."/>
            <person name="Ji P."/>
            <person name="Sakyi L.B."/>
            <person name="Cui X."/>
            <person name="Yuan T."/>
            <person name="Jiang B."/>
            <person name="Yang W."/>
            <person name="Lam T.T.-Y."/>
            <person name="Chang Q."/>
            <person name="Ding S."/>
            <person name="Wang X."/>
            <person name="Zhu J."/>
            <person name="Ruan X."/>
            <person name="Zhao L."/>
            <person name="Wei J."/>
            <person name="Que T."/>
            <person name="Du C."/>
            <person name="Cheng J."/>
            <person name="Dai P."/>
            <person name="Han X."/>
            <person name="Huang E."/>
            <person name="Gao Y."/>
            <person name="Liu J."/>
            <person name="Shao H."/>
            <person name="Ye R."/>
            <person name="Li L."/>
            <person name="Wei W."/>
            <person name="Wang X."/>
            <person name="Wang C."/>
            <person name="Yang T."/>
            <person name="Huo Q."/>
            <person name="Li W."/>
            <person name="Guo W."/>
            <person name="Chen H."/>
            <person name="Zhou L."/>
            <person name="Ni X."/>
            <person name="Tian J."/>
            <person name="Zhou Y."/>
            <person name="Sheng Y."/>
            <person name="Liu T."/>
            <person name="Pan Y."/>
            <person name="Xia L."/>
            <person name="Li J."/>
            <person name="Zhao F."/>
            <person name="Cao W."/>
        </authorList>
    </citation>
    <scope>NUCLEOTIDE SEQUENCE</scope>
    <source>
        <strain evidence="1">Dsil-2018</strain>
    </source>
</reference>
<accession>A0ACB8DRZ2</accession>
<comment type="caution">
    <text evidence="1">The sequence shown here is derived from an EMBL/GenBank/DDBJ whole genome shotgun (WGS) entry which is preliminary data.</text>
</comment>
<dbReference type="EMBL" id="CM023479">
    <property type="protein sequence ID" value="KAH7975111.1"/>
    <property type="molecule type" value="Genomic_DNA"/>
</dbReference>
<protein>
    <submittedName>
        <fullName evidence="1">Uncharacterized protein</fullName>
    </submittedName>
</protein>
<name>A0ACB8DRZ2_DERSI</name>
<proteinExistence type="predicted"/>
<sequence>MPPLPSHEIKIIIRPKGALNSAKIGSPTVTAAVFQAAQLSPADIQQDTVCPNTQQNIVVVTTPSPQNADRYVCIKSIQINGFTHDVNAYETAAEDTTKGVIRGIPLSDTPQQINASIVNTRNPLALAAKRIGTATTVVIAFSGPDVPYVVRYGATLIPCSLYRKQIEICYQCGRSDTAWMSALFPLTRSAEVAESATRLPTTRVTRSARYAAALISRQTNRAQLTTRHRRLFASASGNAEQQRK</sequence>
<evidence type="ECO:0000313" key="1">
    <source>
        <dbReference type="EMBL" id="KAH7975111.1"/>
    </source>
</evidence>
<organism evidence="1 2">
    <name type="scientific">Dermacentor silvarum</name>
    <name type="common">Tick</name>
    <dbReference type="NCBI Taxonomy" id="543639"/>
    <lineage>
        <taxon>Eukaryota</taxon>
        <taxon>Metazoa</taxon>
        <taxon>Ecdysozoa</taxon>
        <taxon>Arthropoda</taxon>
        <taxon>Chelicerata</taxon>
        <taxon>Arachnida</taxon>
        <taxon>Acari</taxon>
        <taxon>Parasitiformes</taxon>
        <taxon>Ixodida</taxon>
        <taxon>Ixodoidea</taxon>
        <taxon>Ixodidae</taxon>
        <taxon>Rhipicephalinae</taxon>
        <taxon>Dermacentor</taxon>
    </lineage>
</organism>
<dbReference type="Proteomes" id="UP000821865">
    <property type="component" value="Chromosome 10"/>
</dbReference>